<reference evidence="4 5" key="1">
    <citation type="journal article" date="2023" name="Microbiol. Spectr.">
        <title>Synergy between Genome Mining, Metabolomics, and Bioinformatics Uncovers Antibacterial Chlorinated Carbazole Alkaloids and Their Biosynthetic Gene Cluster from Streptomyces tubbatahanensis sp. nov., a Novel Actinomycete Isolated from Sulu Sea, Philippines.</title>
        <authorList>
            <person name="Tenebro C.P."/>
            <person name="Trono D.J.V.L."/>
            <person name="Balida L.A.P."/>
            <person name="Bayog L.K.A."/>
            <person name="Bruna J.R."/>
            <person name="Sabido E.M."/>
            <person name="Caspe D.P.C."/>
            <person name="de Los Santos E.L.C."/>
            <person name="Saludes J.P."/>
            <person name="Dalisay D.S."/>
        </authorList>
    </citation>
    <scope>NUCLEOTIDE SEQUENCE [LARGE SCALE GENOMIC DNA]</scope>
    <source>
        <strain evidence="4 5">DSD3025</strain>
    </source>
</reference>
<evidence type="ECO:0000313" key="5">
    <source>
        <dbReference type="Proteomes" id="UP001202244"/>
    </source>
</evidence>
<dbReference type="CDD" id="cd02205">
    <property type="entry name" value="CBS_pair_SF"/>
    <property type="match status" value="1"/>
</dbReference>
<sequence length="342" mass="38258">MTQQSPTQEQLRELKGRQIPLRELLALFGTRFRNDHIIFVISQALKDVGLTTLPYFASCGSRSDVQVVALDTTPAGDDEAPESQADQDLPSGSLPQHSFTVGDLPSASGGVDSVTSDAKLSEAVYMMYTKNFSQVPVLEDRHTLTGVATWRSVAIMYANGSGHTLSGAIEPDPPVVQSHQDFFSMLPMISEHGYVLVRDNGGRVSGIVTSADVTDRFEATAWPFFVVGEIEFRLRKCLGAKITSDAIRAVQRFEKTGLINDLMFNDYVKLLNREQKKPHLCDRANQNWAALGWTWLDRGQFVRQLDRVREIRNKIAHFDPEPLPPQLTDELRQFLTLLRRLG</sequence>
<dbReference type="Pfam" id="PF00571">
    <property type="entry name" value="CBS"/>
    <property type="match status" value="2"/>
</dbReference>
<feature type="region of interest" description="Disordered" evidence="2">
    <location>
        <begin position="73"/>
        <end position="111"/>
    </location>
</feature>
<dbReference type="PROSITE" id="PS51371">
    <property type="entry name" value="CBS"/>
    <property type="match status" value="1"/>
</dbReference>
<dbReference type="InterPro" id="IPR000644">
    <property type="entry name" value="CBS_dom"/>
</dbReference>
<evidence type="ECO:0000256" key="2">
    <source>
        <dbReference type="SAM" id="MobiDB-lite"/>
    </source>
</evidence>
<protein>
    <submittedName>
        <fullName evidence="4">CBS domain-containing protein</fullName>
    </submittedName>
</protein>
<evidence type="ECO:0000259" key="3">
    <source>
        <dbReference type="PROSITE" id="PS51371"/>
    </source>
</evidence>
<evidence type="ECO:0000256" key="1">
    <source>
        <dbReference type="PROSITE-ProRule" id="PRU00703"/>
    </source>
</evidence>
<dbReference type="Proteomes" id="UP001202244">
    <property type="component" value="Chromosome"/>
</dbReference>
<name>A0ABY3XUM9_9ACTN</name>
<proteinExistence type="predicted"/>
<gene>
    <name evidence="4" type="ORF">MMF93_18280</name>
</gene>
<dbReference type="Gene3D" id="3.10.580.10">
    <property type="entry name" value="CBS-domain"/>
    <property type="match status" value="1"/>
</dbReference>
<feature type="domain" description="CBS" evidence="3">
    <location>
        <begin position="107"/>
        <end position="165"/>
    </location>
</feature>
<dbReference type="InterPro" id="IPR046342">
    <property type="entry name" value="CBS_dom_sf"/>
</dbReference>
<accession>A0ABY3XUM9</accession>
<dbReference type="RefSeq" id="WP_242752937.1">
    <property type="nucleotide sequence ID" value="NZ_CP093846.1"/>
</dbReference>
<keyword evidence="5" id="KW-1185">Reference proteome</keyword>
<dbReference type="SUPFAM" id="SSF54631">
    <property type="entry name" value="CBS-domain pair"/>
    <property type="match status" value="1"/>
</dbReference>
<organism evidence="4 5">
    <name type="scientific">Streptomyces tubbatahanensis</name>
    <dbReference type="NCBI Taxonomy" id="2923272"/>
    <lineage>
        <taxon>Bacteria</taxon>
        <taxon>Bacillati</taxon>
        <taxon>Actinomycetota</taxon>
        <taxon>Actinomycetes</taxon>
        <taxon>Kitasatosporales</taxon>
        <taxon>Streptomycetaceae</taxon>
        <taxon>Streptomyces</taxon>
    </lineage>
</organism>
<keyword evidence="1" id="KW-0129">CBS domain</keyword>
<dbReference type="EMBL" id="CP093846">
    <property type="protein sequence ID" value="UNS98182.1"/>
    <property type="molecule type" value="Genomic_DNA"/>
</dbReference>
<evidence type="ECO:0000313" key="4">
    <source>
        <dbReference type="EMBL" id="UNS98182.1"/>
    </source>
</evidence>